<feature type="non-terminal residue" evidence="1">
    <location>
        <position position="1"/>
    </location>
</feature>
<organism evidence="1 2">
    <name type="scientific">Gilvimarinus algae</name>
    <dbReference type="NCBI Taxonomy" id="3058037"/>
    <lineage>
        <taxon>Bacteria</taxon>
        <taxon>Pseudomonadati</taxon>
        <taxon>Pseudomonadota</taxon>
        <taxon>Gammaproteobacteria</taxon>
        <taxon>Cellvibrionales</taxon>
        <taxon>Cellvibrionaceae</taxon>
        <taxon>Gilvimarinus</taxon>
    </lineage>
</organism>
<reference evidence="1" key="1">
    <citation type="submission" date="2023-07" db="EMBL/GenBank/DDBJ databases">
        <title>Gilvimarinus algae sp. nov., isolated from the surface of Kelp.</title>
        <authorList>
            <person name="Sun Y.Y."/>
            <person name="Gong Y."/>
            <person name="Du Z.J."/>
        </authorList>
    </citation>
    <scope>NUCLEOTIDE SEQUENCE</scope>
    <source>
        <strain evidence="1">SDUM040014</strain>
    </source>
</reference>
<dbReference type="RefSeq" id="WP_302711908.1">
    <property type="nucleotide sequence ID" value="NZ_JAULRT010000039.1"/>
</dbReference>
<dbReference type="EMBL" id="JAULRT010000039">
    <property type="protein sequence ID" value="MDO3381751.1"/>
    <property type="molecule type" value="Genomic_DNA"/>
</dbReference>
<name>A0ABT8TCB7_9GAMM</name>
<keyword evidence="2" id="KW-1185">Reference proteome</keyword>
<accession>A0ABT8TCB7</accession>
<gene>
    <name evidence="1" type="ORF">QWI16_06150</name>
</gene>
<proteinExistence type="predicted"/>
<dbReference type="Proteomes" id="UP001168380">
    <property type="component" value="Unassembled WGS sequence"/>
</dbReference>
<evidence type="ECO:0000313" key="2">
    <source>
        <dbReference type="Proteomes" id="UP001168380"/>
    </source>
</evidence>
<feature type="non-terminal residue" evidence="1">
    <location>
        <position position="172"/>
    </location>
</feature>
<comment type="caution">
    <text evidence="1">The sequence shown here is derived from an EMBL/GenBank/DDBJ whole genome shotgun (WGS) entry which is preliminary data.</text>
</comment>
<evidence type="ECO:0000313" key="1">
    <source>
        <dbReference type="EMBL" id="MDO3381751.1"/>
    </source>
</evidence>
<protein>
    <recommendedName>
        <fullName evidence="3">DUF5801 domain-containing protein</fullName>
    </recommendedName>
</protein>
<sequence>YVLDGVGLDPAKGLYNFTGVTFNGDFNFAPGAGQVGELFFVAANATGDGSGSDENNYADAATAQIQANTGDLTTFVFVNDGSAIDVGAGGFTLSDGQVVSGFGNGNSFDLTIPANLIGDFPSDGIQDPTGNGAAMLTGATGAVLNLANANLVEHITIGSAVDGIGALNITDA</sequence>
<evidence type="ECO:0008006" key="3">
    <source>
        <dbReference type="Google" id="ProtNLM"/>
    </source>
</evidence>